<dbReference type="Proteomes" id="UP001140560">
    <property type="component" value="Unassembled WGS sequence"/>
</dbReference>
<dbReference type="AlphaFoldDB" id="A0A9W8Y1C4"/>
<accession>A0A9W8Y1C4</accession>
<name>A0A9W8Y1C4_9PLEO</name>
<dbReference type="EMBL" id="JAPEUY010000016">
    <property type="protein sequence ID" value="KAJ4365315.1"/>
    <property type="molecule type" value="Genomic_DNA"/>
</dbReference>
<evidence type="ECO:0000313" key="1">
    <source>
        <dbReference type="EMBL" id="KAJ4365315.1"/>
    </source>
</evidence>
<organism evidence="1 2">
    <name type="scientific">Neocucurbitaria cava</name>
    <dbReference type="NCBI Taxonomy" id="798079"/>
    <lineage>
        <taxon>Eukaryota</taxon>
        <taxon>Fungi</taxon>
        <taxon>Dikarya</taxon>
        <taxon>Ascomycota</taxon>
        <taxon>Pezizomycotina</taxon>
        <taxon>Dothideomycetes</taxon>
        <taxon>Pleosporomycetidae</taxon>
        <taxon>Pleosporales</taxon>
        <taxon>Pleosporineae</taxon>
        <taxon>Cucurbitariaceae</taxon>
        <taxon>Neocucurbitaria</taxon>
    </lineage>
</organism>
<reference evidence="1" key="1">
    <citation type="submission" date="2022-10" db="EMBL/GenBank/DDBJ databases">
        <title>Tapping the CABI collections for fungal endophytes: first genome assemblies for Collariella, Neodidymelliopsis, Ascochyta clinopodiicola, Didymella pomorum, Didymosphaeria variabile, Neocosmospora piperis and Neocucurbitaria cava.</title>
        <authorList>
            <person name="Hill R."/>
        </authorList>
    </citation>
    <scope>NUCLEOTIDE SEQUENCE</scope>
    <source>
        <strain evidence="1">IMI 356814</strain>
    </source>
</reference>
<evidence type="ECO:0000313" key="2">
    <source>
        <dbReference type="Proteomes" id="UP001140560"/>
    </source>
</evidence>
<gene>
    <name evidence="1" type="ORF">N0V83_008935</name>
</gene>
<comment type="caution">
    <text evidence="1">The sequence shown here is derived from an EMBL/GenBank/DDBJ whole genome shotgun (WGS) entry which is preliminary data.</text>
</comment>
<keyword evidence="2" id="KW-1185">Reference proteome</keyword>
<proteinExistence type="predicted"/>
<sequence length="113" mass="12081">MSLQVTANQAVVLARNIPNQAPVVGGPTGFNTESSSCNTVKAPDAAAGPLELKIPGIKGQDNTSKDAAATKERCEAKTQKKITHTKDATNEDLLIRKYILREACYPIEVAMNK</sequence>
<protein>
    <submittedName>
        <fullName evidence="1">Uncharacterized protein</fullName>
    </submittedName>
</protein>